<dbReference type="Proteomes" id="UP000674270">
    <property type="component" value="Unassembled WGS sequence"/>
</dbReference>
<comment type="caution">
    <text evidence="2">The sequence shown here is derived from an EMBL/GenBank/DDBJ whole genome shotgun (WGS) entry which is preliminary data.</text>
</comment>
<evidence type="ECO:0000313" key="2">
    <source>
        <dbReference type="EMBL" id="MBQ0267265.1"/>
    </source>
</evidence>
<name>A0A8I2AE04_9GAMM</name>
<evidence type="ECO:0000256" key="1">
    <source>
        <dbReference type="SAM" id="Phobius"/>
    </source>
</evidence>
<feature type="transmembrane region" description="Helical" evidence="1">
    <location>
        <begin position="73"/>
        <end position="91"/>
    </location>
</feature>
<dbReference type="EMBL" id="JAGKLY010000001">
    <property type="protein sequence ID" value="MBQ0267265.1"/>
    <property type="molecule type" value="Genomic_DNA"/>
</dbReference>
<feature type="transmembrane region" description="Helical" evidence="1">
    <location>
        <begin position="103"/>
        <end position="127"/>
    </location>
</feature>
<dbReference type="RefSeq" id="WP_210848022.1">
    <property type="nucleotide sequence ID" value="NZ_JAGKLY010000001.1"/>
</dbReference>
<protein>
    <submittedName>
        <fullName evidence="2">ECF transporter S component</fullName>
    </submittedName>
</protein>
<dbReference type="Gene3D" id="1.10.1760.20">
    <property type="match status" value="1"/>
</dbReference>
<organism evidence="2 3">
    <name type="scientific">Providencia huaxiensis</name>
    <dbReference type="NCBI Taxonomy" id="2027290"/>
    <lineage>
        <taxon>Bacteria</taxon>
        <taxon>Pseudomonadati</taxon>
        <taxon>Pseudomonadota</taxon>
        <taxon>Gammaproteobacteria</taxon>
        <taxon>Enterobacterales</taxon>
        <taxon>Morganellaceae</taxon>
        <taxon>Providencia</taxon>
    </lineage>
</organism>
<accession>A0A8I2AE04</accession>
<keyword evidence="1" id="KW-1133">Transmembrane helix</keyword>
<feature type="transmembrane region" description="Helical" evidence="1">
    <location>
        <begin position="37"/>
        <end position="61"/>
    </location>
</feature>
<gene>
    <name evidence="2" type="ORF">J7T18_03000</name>
</gene>
<sequence length="193" mass="20355">MGKTSIISSRTLTLIVFSIAINMVIGQLSSMLKLPIFLDSIGTLICALLAGPWVALLSGLLTNLLWGLLSGPIAAAFAPVAMMIGLSAGLLARAGGFRTLPRVILSGIVITFALMIVAVPIRTYLFAGTTGSGADFFVAYFHAVGDNLLESVAITVLGANIADKVASAIIAWLLVRQLPERVQRNYPNMAKVR</sequence>
<keyword evidence="1" id="KW-0472">Membrane</keyword>
<dbReference type="AlphaFoldDB" id="A0A8I2AE04"/>
<feature type="transmembrane region" description="Helical" evidence="1">
    <location>
        <begin position="152"/>
        <end position="175"/>
    </location>
</feature>
<proteinExistence type="predicted"/>
<reference evidence="2" key="1">
    <citation type="submission" date="2021-03" db="EMBL/GenBank/DDBJ databases">
        <authorList>
            <person name="Stanton E."/>
        </authorList>
    </citation>
    <scope>NUCLEOTIDE SEQUENCE</scope>
    <source>
        <strain evidence="2">2020EL-00113</strain>
    </source>
</reference>
<keyword evidence="1" id="KW-0812">Transmembrane</keyword>
<evidence type="ECO:0000313" key="3">
    <source>
        <dbReference type="Proteomes" id="UP000674270"/>
    </source>
</evidence>